<comment type="similarity">
    <text evidence="2">Belongs to the bacterial solute-binding protein 5 family.</text>
</comment>
<dbReference type="Pfam" id="PF00496">
    <property type="entry name" value="SBP_bac_5"/>
    <property type="match status" value="1"/>
</dbReference>
<reference evidence="5" key="1">
    <citation type="submission" date="2020-04" db="EMBL/GenBank/DDBJ databases">
        <title>Global-level population genomics supports evidence of horizontal gene transfer on evolution of Rhizobia in Lentils.</title>
        <authorList>
            <person name="Gai Y."/>
            <person name="Cook D."/>
            <person name="Riely B."/>
        </authorList>
    </citation>
    <scope>NUCLEOTIDE SEQUENCE</scope>
    <source>
        <strain evidence="5">TLR9</strain>
    </source>
</reference>
<evidence type="ECO:0000256" key="3">
    <source>
        <dbReference type="SAM" id="SignalP"/>
    </source>
</evidence>
<evidence type="ECO:0000256" key="1">
    <source>
        <dbReference type="ARBA" id="ARBA00004418"/>
    </source>
</evidence>
<dbReference type="RefSeq" id="WP_221979225.1">
    <property type="nucleotide sequence ID" value="NZ_JAAXQQ010000004.1"/>
</dbReference>
<dbReference type="Gene3D" id="3.40.190.10">
    <property type="entry name" value="Periplasmic binding protein-like II"/>
    <property type="match status" value="1"/>
</dbReference>
<feature type="chain" id="PRO_5044263886" evidence="3">
    <location>
        <begin position="28"/>
        <end position="532"/>
    </location>
</feature>
<dbReference type="PROSITE" id="PS51318">
    <property type="entry name" value="TAT"/>
    <property type="match status" value="1"/>
</dbReference>
<proteinExistence type="inferred from homology"/>
<keyword evidence="3" id="KW-0732">Signal</keyword>
<evidence type="ECO:0000313" key="6">
    <source>
        <dbReference type="Proteomes" id="UP000758022"/>
    </source>
</evidence>
<dbReference type="InterPro" id="IPR006311">
    <property type="entry name" value="TAT_signal"/>
</dbReference>
<accession>A0AB35FEA6</accession>
<dbReference type="GO" id="GO:0015833">
    <property type="term" value="P:peptide transport"/>
    <property type="evidence" value="ECO:0007669"/>
    <property type="project" value="TreeGrafter"/>
</dbReference>
<feature type="domain" description="Solute-binding protein family 5" evidence="4">
    <location>
        <begin position="81"/>
        <end position="423"/>
    </location>
</feature>
<gene>
    <name evidence="5" type="ORF">HFO74_14745</name>
</gene>
<dbReference type="AlphaFoldDB" id="A0AB35FEA6"/>
<dbReference type="InterPro" id="IPR039424">
    <property type="entry name" value="SBP_5"/>
</dbReference>
<name>A0AB35FEA6_9HYPH</name>
<protein>
    <submittedName>
        <fullName evidence="5">ABC transporter substrate-binding protein</fullName>
    </submittedName>
</protein>
<evidence type="ECO:0000259" key="4">
    <source>
        <dbReference type="Pfam" id="PF00496"/>
    </source>
</evidence>
<dbReference type="Gene3D" id="3.10.105.10">
    <property type="entry name" value="Dipeptide-binding Protein, Domain 3"/>
    <property type="match status" value="1"/>
</dbReference>
<evidence type="ECO:0000256" key="2">
    <source>
        <dbReference type="ARBA" id="ARBA00005695"/>
    </source>
</evidence>
<dbReference type="PANTHER" id="PTHR30290">
    <property type="entry name" value="PERIPLASMIC BINDING COMPONENT OF ABC TRANSPORTER"/>
    <property type="match status" value="1"/>
</dbReference>
<comment type="caution">
    <text evidence="5">The sequence shown here is derived from an EMBL/GenBank/DDBJ whole genome shotgun (WGS) entry which is preliminary data.</text>
</comment>
<dbReference type="GO" id="GO:0043190">
    <property type="term" value="C:ATP-binding cassette (ABC) transporter complex"/>
    <property type="evidence" value="ECO:0007669"/>
    <property type="project" value="InterPro"/>
</dbReference>
<comment type="subcellular location">
    <subcellularLocation>
        <location evidence="1">Periplasm</location>
    </subcellularLocation>
</comment>
<dbReference type="InterPro" id="IPR000914">
    <property type="entry name" value="SBP_5_dom"/>
</dbReference>
<dbReference type="PIRSF" id="PIRSF002741">
    <property type="entry name" value="MppA"/>
    <property type="match status" value="1"/>
</dbReference>
<dbReference type="Proteomes" id="UP000758022">
    <property type="component" value="Unassembled WGS sequence"/>
</dbReference>
<evidence type="ECO:0000313" key="5">
    <source>
        <dbReference type="EMBL" id="MBY3064680.1"/>
    </source>
</evidence>
<dbReference type="SUPFAM" id="SSF53850">
    <property type="entry name" value="Periplasmic binding protein-like II"/>
    <property type="match status" value="1"/>
</dbReference>
<sequence length="532" mass="58012">MKLTRRQFVGTSATFAASLALPLAVRAQDTQTLRLGMGAAQVGTIDPIKLTQGVDNWALNHVFDQLVRPPAGLGTAAPEAYVPEIAETWEMSKDAKTWTFHLRKGVQFHKGYGELTSEDVKFSFDRAANPKAGSVNSISWQNVQSVEAPDPYTVVLKLAGPDPLLLTSVVHGTNAAIVSKKAVEEKGDRFAMDPVGSGPYQLDSVQSDLVRLVANTDYWGEKAKIPNMEISYIVDTSARTFAILGGTVDMILAPAGPGAINSIMQQNPNLKMDISLPGNNCSLHFNMGREPFGDERVRKAFAYAIDKQAISNSLTPVTPRTFGLNPPANPGALTEKNIPAELRYDHNPEKAKALLAEAGFAKGLSFSAFCSQRDDYASLMLIIQEQLRQVGVNMDLKFMDHTSYHAEKNKDLNTLILRLGGYPQVPTRVIQNEAISAAEVKKDGSGGDNFSHYGVIIPGIDDLYNKATNEPDLNRRLELVTEMERKILTDMPVMSLCSTAYVVIRNPNMTLPFTVSTVAGGTWRLTGAEKLD</sequence>
<dbReference type="GO" id="GO:1904680">
    <property type="term" value="F:peptide transmembrane transporter activity"/>
    <property type="evidence" value="ECO:0007669"/>
    <property type="project" value="TreeGrafter"/>
</dbReference>
<feature type="signal peptide" evidence="3">
    <location>
        <begin position="1"/>
        <end position="27"/>
    </location>
</feature>
<dbReference type="GO" id="GO:0030288">
    <property type="term" value="C:outer membrane-bounded periplasmic space"/>
    <property type="evidence" value="ECO:0007669"/>
    <property type="project" value="UniProtKB-ARBA"/>
</dbReference>
<dbReference type="EMBL" id="JAAXQQ010000004">
    <property type="protein sequence ID" value="MBY3064680.1"/>
    <property type="molecule type" value="Genomic_DNA"/>
</dbReference>
<dbReference type="InterPro" id="IPR030678">
    <property type="entry name" value="Peptide/Ni-bd"/>
</dbReference>
<organism evidence="5 6">
    <name type="scientific">Rhizobium laguerreae</name>
    <dbReference type="NCBI Taxonomy" id="1076926"/>
    <lineage>
        <taxon>Bacteria</taxon>
        <taxon>Pseudomonadati</taxon>
        <taxon>Pseudomonadota</taxon>
        <taxon>Alphaproteobacteria</taxon>
        <taxon>Hyphomicrobiales</taxon>
        <taxon>Rhizobiaceae</taxon>
        <taxon>Rhizobium/Agrobacterium group</taxon>
        <taxon>Rhizobium</taxon>
    </lineage>
</organism>